<keyword evidence="6" id="KW-0472">Membrane</keyword>
<keyword evidence="4" id="KW-0862">Zinc</keyword>
<proteinExistence type="inferred from homology"/>
<dbReference type="InterPro" id="IPR036397">
    <property type="entry name" value="RNaseH_sf"/>
</dbReference>
<comment type="similarity">
    <text evidence="1">Belongs to the REXO4 family.</text>
</comment>
<dbReference type="SMART" id="SM00479">
    <property type="entry name" value="EXOIII"/>
    <property type="match status" value="1"/>
</dbReference>
<evidence type="ECO:0000256" key="2">
    <source>
        <dbReference type="ARBA" id="ARBA00016937"/>
    </source>
</evidence>
<feature type="compositionally biased region" description="Low complexity" evidence="5">
    <location>
        <begin position="1204"/>
        <end position="1224"/>
    </location>
</feature>
<dbReference type="InterPro" id="IPR037431">
    <property type="entry name" value="REX4_DEDDh_dom"/>
</dbReference>
<dbReference type="Gene3D" id="3.30.420.10">
    <property type="entry name" value="Ribonuclease H-like superfamily/Ribonuclease H"/>
    <property type="match status" value="1"/>
</dbReference>
<evidence type="ECO:0000256" key="4">
    <source>
        <dbReference type="PROSITE-ProRule" id="PRU00042"/>
    </source>
</evidence>
<sequence length="1701" mass="187688">MPKKSVHYYLWKQHAKREKIEGEISWVENRKGGNFRQIFQKRKNTNLNTRKKVVQSDKNKRRVKQMIVEGVERIVLILWIQRESDGLILEPCRHRCVACFKMFNRRQHLVEHMKISHHSLHQPRCGVCFKHCKSFESVREHLNVPDHLFKGDCKSIFSERGCTLCLQIFEDATALADHKNKCHLSAPLPLVTPTRTLGVNTRLKAVAIDCEMVGGGDDGSTDLCASICLVDEDEHVIFSTHVQPQLPVTDYRHKVTGLTEEDLKNGMRLQDVREKVLAILCGGHNDGAGRLLLVGHDLRHDMKCLKLQYPSHLLRDTAKYVPLMKTNLVSQSLKYLTRSYLGYKIQCGKHEPYEDCVAAMRLYKRMRDQEHGKAEEEGDGLNSWKQSDLEKMKPEELYHNSTSEYRCWCLDRRRLTKIITMAVAPLDSQESLWESVTSLIRSAQEKNVDPLQWALELRLTLSAAGISLPSPDLAHLLVSHIFWENHTPLSWKLLEKAITVTIVPPLLVLALLSHRTMNSIDDILHLSEIFGLPNHEPGSILLAFVFSIVWQLVDASLDDEGLLELTSNKSSNWPHDMEIDGLLKRNDNHGLLEKANTEMAITLIQFLLQNEVTSRILHLASQNMPTHWEDFSQRFRVLTTKSLLVRNSKHINPEALTYLASHTSKFLERESKTIPRGEFHALLSSGSILALTSQHHGTSGSALWLPIDLFFEDIMDGTQAAAASAVENLTGASLVKALQAVNSTTWHDAFLALWLAALRLVQRERDPIEGPVPRTDTFLCVLLSVTPLAVANIIEEEESQWIDQSASSPSNQWKEKKGKCRQGLVNSLQQLGDYESLLTPPISVQSVANQAAAKAVMSISGITNGSGSYENTSMNESASGCSGNMRHLVVEACISRNLLDTSAYLWPGFVNGGTNQVPQGIAGNVSCWSLVMKGSSLTPSLTNSLITTPASSLAEIEKIYEVATTGSEDEKIAAASILCGASLFRGWSIQEHVIIFIVTLLSPQAPANISGSYSHLINCAPFLNVLLVGISPVDCVQIFSLHGVVPLLAGALMPICEAFGSGIPNITWTLPTGEVISSHAVFSTAFILLLRLWRFDHPPLDYVLGDVPPVGPQSSPEYLLLVRNCRLECFGKSPKDRMARRRFSKVVDISVDPIFMDSFPRLKQWYRQHQECMASILSELKTGSPVHHIVDSLLSMMFKKTNKGGSQSLTPSSGSSSLSTSGVDDSSDQLKIPAWDILEAAPFVLDAALTACAHGSLSPRELATGLKTLADFLPATLGTMVSYFSSEVTRGLWKPVSMNGTDWPSPAANLASVEQQIELILAATGVDVPRLPADGISAATLPLPLAALVSLTITYKLEKATERFLVLVGPALDALAAACPWPCMPIVTSLWTQKVKRWSDFLIFSASRTVFHHNSDAVIQLLRSCFTCTLSLTPTSQLCSYGGVGALLGHGFGSLYSGGISTAAPGILYIKVHRSIRDVMFLTEEILSLLMFSVKSIATTEKLKKTKDGLRYGVGQVSLSQAMTRVKLAASLGASLVWISGGLNLVQALIKETLPSWFISVHGEEDELGGMVPMLRGYALAYFAILSSAFAWGVDSSSPASKRRPRVLWLHLEFVVSALEGKISLGCDWATWQAYVTGFVSLMVQCTPAWVLEVDVEVIKRLSKSLRQWNEQDLALALLCAGGLGTMGTATELIVETCHQL</sequence>
<feature type="domain" description="C2H2-type" evidence="7">
    <location>
        <begin position="94"/>
        <end position="123"/>
    </location>
</feature>
<evidence type="ECO:0000256" key="1">
    <source>
        <dbReference type="ARBA" id="ARBA00010489"/>
    </source>
</evidence>
<evidence type="ECO:0000259" key="7">
    <source>
        <dbReference type="PROSITE" id="PS50157"/>
    </source>
</evidence>
<keyword evidence="4" id="KW-0863">Zinc-finger</keyword>
<evidence type="ECO:0000313" key="9">
    <source>
        <dbReference type="Proteomes" id="UP000824890"/>
    </source>
</evidence>
<dbReference type="InterPro" id="IPR012337">
    <property type="entry name" value="RNaseH-like_sf"/>
</dbReference>
<dbReference type="PROSITE" id="PS50157">
    <property type="entry name" value="ZINC_FINGER_C2H2_2"/>
    <property type="match status" value="1"/>
</dbReference>
<dbReference type="SMART" id="SM00355">
    <property type="entry name" value="ZnF_C2H2"/>
    <property type="match status" value="3"/>
</dbReference>
<keyword evidence="6" id="KW-1133">Transmembrane helix</keyword>
<dbReference type="InterPro" id="IPR039638">
    <property type="entry name" value="MED33A/B"/>
</dbReference>
<reference evidence="8 9" key="1">
    <citation type="submission" date="2021-05" db="EMBL/GenBank/DDBJ databases">
        <title>Genome Assembly of Synthetic Allotetraploid Brassica napus Reveals Homoeologous Exchanges between Subgenomes.</title>
        <authorList>
            <person name="Davis J.T."/>
        </authorList>
    </citation>
    <scope>NUCLEOTIDE SEQUENCE [LARGE SCALE GENOMIC DNA]</scope>
    <source>
        <strain evidence="9">cv. Da-Ae</strain>
        <tissue evidence="8">Seedling</tissue>
    </source>
</reference>
<dbReference type="InterPro" id="IPR013087">
    <property type="entry name" value="Znf_C2H2_type"/>
</dbReference>
<dbReference type="SUPFAM" id="SSF53098">
    <property type="entry name" value="Ribonuclease H-like"/>
    <property type="match status" value="1"/>
</dbReference>
<feature type="region of interest" description="Disordered" evidence="5">
    <location>
        <begin position="1204"/>
        <end position="1226"/>
    </location>
</feature>
<organism evidence="8 9">
    <name type="scientific">Brassica napus</name>
    <name type="common">Rape</name>
    <dbReference type="NCBI Taxonomy" id="3708"/>
    <lineage>
        <taxon>Eukaryota</taxon>
        <taxon>Viridiplantae</taxon>
        <taxon>Streptophyta</taxon>
        <taxon>Embryophyta</taxon>
        <taxon>Tracheophyta</taxon>
        <taxon>Spermatophyta</taxon>
        <taxon>Magnoliopsida</taxon>
        <taxon>eudicotyledons</taxon>
        <taxon>Gunneridae</taxon>
        <taxon>Pentapetalae</taxon>
        <taxon>rosids</taxon>
        <taxon>malvids</taxon>
        <taxon>Brassicales</taxon>
        <taxon>Brassicaceae</taxon>
        <taxon>Brassiceae</taxon>
        <taxon>Brassica</taxon>
    </lineage>
</organism>
<dbReference type="PROSITE" id="PS00028">
    <property type="entry name" value="ZINC_FINGER_C2H2_1"/>
    <property type="match status" value="2"/>
</dbReference>
<evidence type="ECO:0000313" key="8">
    <source>
        <dbReference type="EMBL" id="KAH0881763.1"/>
    </source>
</evidence>
<dbReference type="Proteomes" id="UP000824890">
    <property type="component" value="Unassembled WGS sequence"/>
</dbReference>
<dbReference type="Pfam" id="PF00929">
    <property type="entry name" value="RNase_T"/>
    <property type="match status" value="1"/>
</dbReference>
<keyword evidence="4" id="KW-0479">Metal-binding</keyword>
<name>A0ABQ7ZNH3_BRANA</name>
<evidence type="ECO:0000256" key="5">
    <source>
        <dbReference type="SAM" id="MobiDB-lite"/>
    </source>
</evidence>
<accession>A0ABQ7ZNH3</accession>
<keyword evidence="3" id="KW-0540">Nuclease</keyword>
<dbReference type="PANTHER" id="PTHR33739:SF7">
    <property type="entry name" value="MEDIATOR OF RNA POLYMERASE II TRANSCRIPTION SUBUNIT 33B"/>
    <property type="match status" value="1"/>
</dbReference>
<keyword evidence="3" id="KW-0269">Exonuclease</keyword>
<evidence type="ECO:0000256" key="3">
    <source>
        <dbReference type="ARBA" id="ARBA00022839"/>
    </source>
</evidence>
<keyword evidence="3" id="KW-0378">Hydrolase</keyword>
<keyword evidence="9" id="KW-1185">Reference proteome</keyword>
<feature type="transmembrane region" description="Helical" evidence="6">
    <location>
        <begin position="1575"/>
        <end position="1594"/>
    </location>
</feature>
<gene>
    <name evidence="8" type="ORF">HID58_057859</name>
</gene>
<feature type="transmembrane region" description="Helical" evidence="6">
    <location>
        <begin position="1528"/>
        <end position="1550"/>
    </location>
</feature>
<dbReference type="EMBL" id="JAGKQM010000014">
    <property type="protein sequence ID" value="KAH0881763.1"/>
    <property type="molecule type" value="Genomic_DNA"/>
</dbReference>
<protein>
    <recommendedName>
        <fullName evidence="2">RNA exonuclease 4</fullName>
    </recommendedName>
</protein>
<dbReference type="CDD" id="cd06144">
    <property type="entry name" value="REX4_like"/>
    <property type="match status" value="1"/>
</dbReference>
<evidence type="ECO:0000256" key="6">
    <source>
        <dbReference type="SAM" id="Phobius"/>
    </source>
</evidence>
<comment type="caution">
    <text evidence="8">The sequence shown here is derived from an EMBL/GenBank/DDBJ whole genome shotgun (WGS) entry which is preliminary data.</text>
</comment>
<dbReference type="InterPro" id="IPR013520">
    <property type="entry name" value="Ribonucl_H"/>
</dbReference>
<dbReference type="PANTHER" id="PTHR33739">
    <property type="entry name" value="OS07G0681500 PROTEIN"/>
    <property type="match status" value="1"/>
</dbReference>
<keyword evidence="6" id="KW-0812">Transmembrane</keyword>